<dbReference type="GeneID" id="107523002"/>
<dbReference type="PANTHER" id="PTHR15919">
    <property type="entry name" value="DAPPER-RELATED"/>
    <property type="match status" value="1"/>
</dbReference>
<evidence type="ECO:0000313" key="5">
    <source>
        <dbReference type="RefSeq" id="XP_060042092.1"/>
    </source>
</evidence>
<reference evidence="5" key="2">
    <citation type="submission" date="2025-08" db="UniProtKB">
        <authorList>
            <consortium name="RefSeq"/>
        </authorList>
    </citation>
    <scope>IDENTIFICATION</scope>
</reference>
<keyword evidence="4" id="KW-1185">Reference proteome</keyword>
<feature type="region of interest" description="Disordered" evidence="3">
    <location>
        <begin position="557"/>
        <end position="738"/>
    </location>
</feature>
<name>A0ABM3WZU8_ERIEU</name>
<feature type="compositionally biased region" description="Pro residues" evidence="3">
    <location>
        <begin position="727"/>
        <end position="738"/>
    </location>
</feature>
<dbReference type="Pfam" id="PF15268">
    <property type="entry name" value="Dapper"/>
    <property type="match status" value="1"/>
</dbReference>
<evidence type="ECO:0000313" key="4">
    <source>
        <dbReference type="Proteomes" id="UP001652624"/>
    </source>
</evidence>
<evidence type="ECO:0000256" key="2">
    <source>
        <dbReference type="ARBA" id="ARBA00023054"/>
    </source>
</evidence>
<organism evidence="4 5">
    <name type="scientific">Erinaceus europaeus</name>
    <name type="common">Western European hedgehog</name>
    <dbReference type="NCBI Taxonomy" id="9365"/>
    <lineage>
        <taxon>Eukaryota</taxon>
        <taxon>Metazoa</taxon>
        <taxon>Chordata</taxon>
        <taxon>Craniata</taxon>
        <taxon>Vertebrata</taxon>
        <taxon>Euteleostomi</taxon>
        <taxon>Mammalia</taxon>
        <taxon>Eutheria</taxon>
        <taxon>Laurasiatheria</taxon>
        <taxon>Eulipotyphla</taxon>
        <taxon>Erinaceidae</taxon>
        <taxon>Erinaceinae</taxon>
        <taxon>Erinaceus</taxon>
    </lineage>
</organism>
<feature type="compositionally biased region" description="Low complexity" evidence="3">
    <location>
        <begin position="309"/>
        <end position="323"/>
    </location>
</feature>
<feature type="compositionally biased region" description="Basic and acidic residues" evidence="3">
    <location>
        <begin position="631"/>
        <end position="643"/>
    </location>
</feature>
<feature type="region of interest" description="Disordered" evidence="3">
    <location>
        <begin position="105"/>
        <end position="220"/>
    </location>
</feature>
<dbReference type="RefSeq" id="XP_060042092.1">
    <property type="nucleotide sequence ID" value="XM_060186109.1"/>
</dbReference>
<reference evidence="4" key="1">
    <citation type="submission" date="2025-05" db="UniProtKB">
        <authorList>
            <consortium name="RefSeq"/>
        </authorList>
    </citation>
    <scope>NUCLEOTIDE SEQUENCE [LARGE SCALE GENOMIC DNA]</scope>
</reference>
<feature type="compositionally biased region" description="Pro residues" evidence="3">
    <location>
        <begin position="534"/>
        <end position="543"/>
    </location>
</feature>
<sequence>MIRAFSFPVSPERGRLRGWLEGSLAGLCELHWLRERQEYRVQQALRLAQPGMGGAEAEDEEDADEDEDAAAARRAAAALEEQLEALPGLIWDLGQQLGDLSLESGGLEQESGRSSGFYEDPSSTGGPDSPPSTFCGDSAFSGSGSYGRLGPSEPRGIYASERPKSLDRREMEGGGGDREGKRKIDTCRPASPPVNRLPCRRRQSQRSGGGERPGRGAALLLGALPDGGSGVLLVGRAAAARGALPDAQPPARGGAAQPAALLPVAGGLDGRSGRGRGAAPGRLHLGASAQAPPPGGGAAPDESRGRGRGPAAPEQRAPAAPRRVPVPRRRAARARAPAGARRGSPRQPGRPRPRLGLAVGAGGGRRARSAARRVLAPRQPGRGPPGEGAVHPRRAGRHPRAPRPRRAPQGAAPPDARPQRGAVAAPRAAPGRRPPRPRDGNVGPAGLAQGAQGRALAVGDQPAGPRRRAPGAPQVPHGRARRAAAPQAPPRARTHPGGAGRGLLPSLALHRRDRRGRRTTCAPPRPVHARPRPRPVPVGPAAPPALRLRGQRLRVLGRAPGAPGTPRPGGRRGGRLRGERVERQRGRVARLQLRLQRLGRQRRPRVAAAAGGRVGPRGRGRGRGARGPRQGLREDQGFPRTQEEDPALPVGVTQGHDHSVSWGERPACRGCRPPSRPPSRLCHSRPRPVSEVSSVSKDPLPPSLPPFLLSSFRPSSSAASLTRKEPPTPPHPTPPHPRFPLSVLWVYCGVQKRGSL</sequence>
<feature type="compositionally biased region" description="Basic residues" evidence="3">
    <location>
        <begin position="509"/>
        <end position="518"/>
    </location>
</feature>
<feature type="compositionally biased region" description="Basic and acidic residues" evidence="3">
    <location>
        <begin position="161"/>
        <end position="186"/>
    </location>
</feature>
<dbReference type="Proteomes" id="UP001652624">
    <property type="component" value="Chromosome 2"/>
</dbReference>
<feature type="compositionally biased region" description="Basic and acidic residues" evidence="3">
    <location>
        <begin position="576"/>
        <end position="585"/>
    </location>
</feature>
<feature type="compositionally biased region" description="Low complexity" evidence="3">
    <location>
        <begin position="105"/>
        <end position="133"/>
    </location>
</feature>
<feature type="compositionally biased region" description="Low complexity" evidence="3">
    <location>
        <begin position="372"/>
        <end position="381"/>
    </location>
</feature>
<keyword evidence="2" id="KW-0175">Coiled coil</keyword>
<evidence type="ECO:0000256" key="3">
    <source>
        <dbReference type="SAM" id="MobiDB-lite"/>
    </source>
</evidence>
<dbReference type="PANTHER" id="PTHR15919:SF1">
    <property type="entry name" value="DAPPER HOMOLOG 3"/>
    <property type="match status" value="1"/>
</dbReference>
<feature type="compositionally biased region" description="Low complexity" evidence="3">
    <location>
        <begin position="668"/>
        <end position="698"/>
    </location>
</feature>
<dbReference type="InterPro" id="IPR024843">
    <property type="entry name" value="Dapper"/>
</dbReference>
<feature type="compositionally biased region" description="Gly residues" evidence="3">
    <location>
        <begin position="267"/>
        <end position="278"/>
    </location>
</feature>
<accession>A0ABM3WZU8</accession>
<feature type="compositionally biased region" description="Low complexity" evidence="3">
    <location>
        <begin position="442"/>
        <end position="464"/>
    </location>
</feature>
<proteinExistence type="inferred from homology"/>
<gene>
    <name evidence="5" type="primary">DACT3</name>
</gene>
<protein>
    <submittedName>
        <fullName evidence="5">Dapper homolog 3 isoform X1</fullName>
    </submittedName>
</protein>
<feature type="compositionally biased region" description="Low complexity" evidence="3">
    <location>
        <begin position="407"/>
        <end position="431"/>
    </location>
</feature>
<feature type="compositionally biased region" description="Low complexity" evidence="3">
    <location>
        <begin position="706"/>
        <end position="721"/>
    </location>
</feature>
<evidence type="ECO:0000256" key="1">
    <source>
        <dbReference type="ARBA" id="ARBA00010807"/>
    </source>
</evidence>
<feature type="compositionally biased region" description="Basic residues" evidence="3">
    <location>
        <begin position="616"/>
        <end position="626"/>
    </location>
</feature>
<feature type="compositionally biased region" description="Acidic residues" evidence="3">
    <location>
        <begin position="56"/>
        <end position="69"/>
    </location>
</feature>
<feature type="region of interest" description="Disordered" evidence="3">
    <location>
        <begin position="264"/>
        <end position="544"/>
    </location>
</feature>
<comment type="similarity">
    <text evidence="1">Belongs to the dapper family.</text>
</comment>
<feature type="compositionally biased region" description="Low complexity" evidence="3">
    <location>
        <begin position="279"/>
        <end position="290"/>
    </location>
</feature>
<feature type="region of interest" description="Disordered" evidence="3">
    <location>
        <begin position="50"/>
        <end position="73"/>
    </location>
</feature>
<feature type="compositionally biased region" description="Low complexity" evidence="3">
    <location>
        <begin position="334"/>
        <end position="347"/>
    </location>
</feature>
<feature type="compositionally biased region" description="Basic residues" evidence="3">
    <location>
        <begin position="391"/>
        <end position="406"/>
    </location>
</feature>